<evidence type="ECO:0000313" key="1">
    <source>
        <dbReference type="EMBL" id="KYD22444.1"/>
    </source>
</evidence>
<sequence>MSSFSLRTLLYMETNNRRTVRNEKDPTEKFQLFHFLRR</sequence>
<gene>
    <name evidence="1" type="ORF">B4135_1234</name>
</gene>
<evidence type="ECO:0000313" key="2">
    <source>
        <dbReference type="Proteomes" id="UP000075683"/>
    </source>
</evidence>
<accession>A0A150MCX9</accession>
<dbReference type="AlphaFoldDB" id="A0A150MCX9"/>
<protein>
    <submittedName>
        <fullName evidence="1">Uncharacterized protein</fullName>
    </submittedName>
</protein>
<reference evidence="1 2" key="1">
    <citation type="submission" date="2016-01" db="EMBL/GenBank/DDBJ databases">
        <title>Draft Genome Sequences of Seven Thermophilic Sporeformers Isolated from Foods.</title>
        <authorList>
            <person name="Berendsen E.M."/>
            <person name="Wells-Bennik M.H."/>
            <person name="Krawcyk A.O."/>
            <person name="De Jong A."/>
            <person name="Holsappel S."/>
            <person name="Eijlander R.T."/>
            <person name="Kuipers O.P."/>
        </authorList>
    </citation>
    <scope>NUCLEOTIDE SEQUENCE [LARGE SCALE GENOMIC DNA]</scope>
    <source>
        <strain evidence="1 2">B4135</strain>
    </source>
</reference>
<proteinExistence type="predicted"/>
<name>A0A150MCX9_9BACI</name>
<dbReference type="STRING" id="301148.B4135_1234"/>
<dbReference type="Proteomes" id="UP000075683">
    <property type="component" value="Unassembled WGS sequence"/>
</dbReference>
<dbReference type="EMBL" id="LQYT01000010">
    <property type="protein sequence ID" value="KYD22444.1"/>
    <property type="molecule type" value="Genomic_DNA"/>
</dbReference>
<comment type="caution">
    <text evidence="1">The sequence shown here is derived from an EMBL/GenBank/DDBJ whole genome shotgun (WGS) entry which is preliminary data.</text>
</comment>
<organism evidence="1 2">
    <name type="scientific">Caldibacillus debilis</name>
    <dbReference type="NCBI Taxonomy" id="301148"/>
    <lineage>
        <taxon>Bacteria</taxon>
        <taxon>Bacillati</taxon>
        <taxon>Bacillota</taxon>
        <taxon>Bacilli</taxon>
        <taxon>Bacillales</taxon>
        <taxon>Bacillaceae</taxon>
        <taxon>Caldibacillus</taxon>
    </lineage>
</organism>